<reference evidence="3 4" key="1">
    <citation type="journal article" date="2014" name="Appl. Environ. Microbiol.">
        <title>Genomic encyclopedia of type strains of the genus Bifidobacterium.</title>
        <authorList>
            <person name="Milani C."/>
            <person name="Lugli G.A."/>
            <person name="Duranti S."/>
            <person name="Turroni F."/>
            <person name="Bottacini F."/>
            <person name="Mangifesta M."/>
            <person name="Sanchez B."/>
            <person name="Viappiani A."/>
            <person name="Mancabelli L."/>
            <person name="Taminiau B."/>
            <person name="Delcenserie V."/>
            <person name="Barrangou R."/>
            <person name="Margolles A."/>
            <person name="van Sinderen D."/>
            <person name="Ventura M."/>
        </authorList>
    </citation>
    <scope>NUCLEOTIDE SEQUENCE [LARGE SCALE GENOMIC DNA]</scope>
    <source>
        <strain evidence="3 4">DSM 19703</strain>
    </source>
</reference>
<feature type="region of interest" description="Disordered" evidence="1">
    <location>
        <begin position="158"/>
        <end position="194"/>
    </location>
</feature>
<accession>A0A080N2T5</accession>
<dbReference type="SMART" id="SM00382">
    <property type="entry name" value="AAA"/>
    <property type="match status" value="1"/>
</dbReference>
<dbReference type="Gene3D" id="3.40.50.300">
    <property type="entry name" value="P-loop containing nucleotide triphosphate hydrolases"/>
    <property type="match status" value="1"/>
</dbReference>
<organism evidence="3 4">
    <name type="scientific">Bifidobacterium bombi DSM 19703</name>
    <dbReference type="NCBI Taxonomy" id="1341695"/>
    <lineage>
        <taxon>Bacteria</taxon>
        <taxon>Bacillati</taxon>
        <taxon>Actinomycetota</taxon>
        <taxon>Actinomycetes</taxon>
        <taxon>Bifidobacteriales</taxon>
        <taxon>Bifidobacteriaceae</taxon>
        <taxon>Bifidobacterium</taxon>
    </lineage>
</organism>
<dbReference type="InterPro" id="IPR041628">
    <property type="entry name" value="ChlI/MoxR_AAA_lid"/>
</dbReference>
<dbReference type="InterPro" id="IPR050764">
    <property type="entry name" value="CbbQ/NirQ/NorQ/GpvN"/>
</dbReference>
<protein>
    <submittedName>
        <fullName evidence="3">ATPase AAA</fullName>
    </submittedName>
</protein>
<dbReference type="Gene3D" id="1.10.8.80">
    <property type="entry name" value="Magnesium chelatase subunit I, C-Terminal domain"/>
    <property type="match status" value="1"/>
</dbReference>
<feature type="domain" description="AAA+ ATPase" evidence="2">
    <location>
        <begin position="253"/>
        <end position="394"/>
    </location>
</feature>
<dbReference type="InterPro" id="IPR011703">
    <property type="entry name" value="ATPase_AAA-3"/>
</dbReference>
<evidence type="ECO:0000313" key="4">
    <source>
        <dbReference type="Proteomes" id="UP000028730"/>
    </source>
</evidence>
<feature type="region of interest" description="Disordered" evidence="1">
    <location>
        <begin position="24"/>
        <end position="146"/>
    </location>
</feature>
<dbReference type="PANTHER" id="PTHR42759">
    <property type="entry name" value="MOXR FAMILY PROTEIN"/>
    <property type="match status" value="1"/>
</dbReference>
<dbReference type="Pfam" id="PF07726">
    <property type="entry name" value="AAA_3"/>
    <property type="match status" value="1"/>
</dbReference>
<evidence type="ECO:0000313" key="3">
    <source>
        <dbReference type="EMBL" id="KFF31353.1"/>
    </source>
</evidence>
<dbReference type="Pfam" id="PF17863">
    <property type="entry name" value="AAA_lid_2"/>
    <property type="match status" value="1"/>
</dbReference>
<dbReference type="eggNOG" id="COG0714">
    <property type="taxonomic scope" value="Bacteria"/>
</dbReference>
<proteinExistence type="predicted"/>
<dbReference type="SUPFAM" id="SSF52540">
    <property type="entry name" value="P-loop containing nucleoside triphosphate hydrolases"/>
    <property type="match status" value="1"/>
</dbReference>
<dbReference type="InterPro" id="IPR003593">
    <property type="entry name" value="AAA+_ATPase"/>
</dbReference>
<feature type="compositionally biased region" description="Acidic residues" evidence="1">
    <location>
        <begin position="40"/>
        <end position="55"/>
    </location>
</feature>
<dbReference type="InterPro" id="IPR027417">
    <property type="entry name" value="P-loop_NTPase"/>
</dbReference>
<sequence length="532" mass="57368">MRTDNTDDVNGIDDRTVLSGAVFDGAGYRQRITDERHEAYDDDTSNGESMDDETQIADATHLSGRMKPVTPSTPVRSTFEVAPATAGMTPSHETESSDSSVPLEPTQAQGRTTPTPLSPDPAPPMRRGGSIRRAEPTRQTSQHQDTGLHEYGTALSIGQDPNVLTSDRTVPGGSAPTAPSPRMPAARAANNAPAPRTHTVGANAYANGFGIIPPADSDIRAFQQTFAALTENIAQAVVGKPMPIRLCATALMVGGHILLEDNPGTGKTQLARALANSIDTSFKRIQFTPDLLPADVVGVTVYDQKNGHFEFRKGPVFASIVLADEINRASPKTQSALLEVMEEHKVTVDGITYDMPQPFIVIATQNPLEQLGTYKLPEAQMDRFLIRTSIGAPDRRTSIDILRQIDVTDRARNVSAILSGPDILKLRGTAGLVHMDDRILEYIERLVEATRESEKLKAGSSMRGALALARCARIWAASEGRGYVIPDDIKDLAVPVLAHRIIPTAETTFRGETNKHIITDILETVPVPDIAG</sequence>
<dbReference type="EMBL" id="ATLK01000001">
    <property type="protein sequence ID" value="KFF31353.1"/>
    <property type="molecule type" value="Genomic_DNA"/>
</dbReference>
<name>A0A080N2T5_9BIFI</name>
<dbReference type="PANTHER" id="PTHR42759:SF5">
    <property type="entry name" value="METHANOL DEHYDROGENASE REGULATOR"/>
    <property type="match status" value="1"/>
</dbReference>
<evidence type="ECO:0000259" key="2">
    <source>
        <dbReference type="SMART" id="SM00382"/>
    </source>
</evidence>
<feature type="compositionally biased region" description="Low complexity" evidence="1">
    <location>
        <begin position="183"/>
        <end position="194"/>
    </location>
</feature>
<gene>
    <name evidence="3" type="ORF">BBOMB_0700</name>
</gene>
<dbReference type="GO" id="GO:0005524">
    <property type="term" value="F:ATP binding"/>
    <property type="evidence" value="ECO:0007669"/>
    <property type="project" value="InterPro"/>
</dbReference>
<dbReference type="STRING" id="1341695.BBOMB_0700"/>
<dbReference type="AlphaFoldDB" id="A0A080N2T5"/>
<keyword evidence="4" id="KW-1185">Reference proteome</keyword>
<dbReference type="Proteomes" id="UP000028730">
    <property type="component" value="Unassembled WGS sequence"/>
</dbReference>
<comment type="caution">
    <text evidence="3">The sequence shown here is derived from an EMBL/GenBank/DDBJ whole genome shotgun (WGS) entry which is preliminary data.</text>
</comment>
<evidence type="ECO:0000256" key="1">
    <source>
        <dbReference type="SAM" id="MobiDB-lite"/>
    </source>
</evidence>
<dbReference type="CDD" id="cd00009">
    <property type="entry name" value="AAA"/>
    <property type="match status" value="1"/>
</dbReference>
<dbReference type="GO" id="GO:0016887">
    <property type="term" value="F:ATP hydrolysis activity"/>
    <property type="evidence" value="ECO:0007669"/>
    <property type="project" value="InterPro"/>
</dbReference>